<dbReference type="Proteomes" id="UP000193642">
    <property type="component" value="Unassembled WGS sequence"/>
</dbReference>
<gene>
    <name evidence="1" type="ORF">BCR33DRAFT_711043</name>
</gene>
<protein>
    <submittedName>
        <fullName evidence="1">Uncharacterized protein</fullName>
    </submittedName>
</protein>
<comment type="caution">
    <text evidence="1">The sequence shown here is derived from an EMBL/GenBank/DDBJ whole genome shotgun (WGS) entry which is preliminary data.</text>
</comment>
<dbReference type="AlphaFoldDB" id="A0A1Y2D347"/>
<evidence type="ECO:0000313" key="1">
    <source>
        <dbReference type="EMBL" id="ORY53680.1"/>
    </source>
</evidence>
<sequence>MSLQQSPSRLYRQFLRIQQQWPAQEDRANRLSVHIKSSARSQIEEGPADLEYAQKELAALKDLVEGNVLKKYPLSPNSQILAVLPPRSAYQLLDQSAQAALSKEKVSTLTFFPTYVWGSLKRMMR</sequence>
<dbReference type="Pfam" id="PF20180">
    <property type="entry name" value="UQCC2_CBP6"/>
    <property type="match status" value="1"/>
</dbReference>
<evidence type="ECO:0000313" key="2">
    <source>
        <dbReference type="Proteomes" id="UP000193642"/>
    </source>
</evidence>
<keyword evidence="2" id="KW-1185">Reference proteome</keyword>
<dbReference type="EMBL" id="MCGO01000001">
    <property type="protein sequence ID" value="ORY53680.1"/>
    <property type="molecule type" value="Genomic_DNA"/>
</dbReference>
<reference evidence="1 2" key="1">
    <citation type="submission" date="2016-07" db="EMBL/GenBank/DDBJ databases">
        <title>Pervasive Adenine N6-methylation of Active Genes in Fungi.</title>
        <authorList>
            <consortium name="DOE Joint Genome Institute"/>
            <person name="Mondo S.J."/>
            <person name="Dannebaum R.O."/>
            <person name="Kuo R.C."/>
            <person name="Labutti K."/>
            <person name="Haridas S."/>
            <person name="Kuo A."/>
            <person name="Salamov A."/>
            <person name="Ahrendt S.R."/>
            <person name="Lipzen A."/>
            <person name="Sullivan W."/>
            <person name="Andreopoulos W.B."/>
            <person name="Clum A."/>
            <person name="Lindquist E."/>
            <person name="Daum C."/>
            <person name="Ramamoorthy G.K."/>
            <person name="Gryganskyi A."/>
            <person name="Culley D."/>
            <person name="Magnuson J.K."/>
            <person name="James T.Y."/>
            <person name="O'Malley M.A."/>
            <person name="Stajich J.E."/>
            <person name="Spatafora J.W."/>
            <person name="Visel A."/>
            <person name="Grigoriev I.V."/>
        </authorList>
    </citation>
    <scope>NUCLEOTIDE SEQUENCE [LARGE SCALE GENOMIC DNA]</scope>
    <source>
        <strain evidence="1 2">JEL800</strain>
    </source>
</reference>
<dbReference type="OrthoDB" id="2107880at2759"/>
<organism evidence="1 2">
    <name type="scientific">Rhizoclosmatium globosum</name>
    <dbReference type="NCBI Taxonomy" id="329046"/>
    <lineage>
        <taxon>Eukaryota</taxon>
        <taxon>Fungi</taxon>
        <taxon>Fungi incertae sedis</taxon>
        <taxon>Chytridiomycota</taxon>
        <taxon>Chytridiomycota incertae sedis</taxon>
        <taxon>Chytridiomycetes</taxon>
        <taxon>Chytridiales</taxon>
        <taxon>Chytriomycetaceae</taxon>
        <taxon>Rhizoclosmatium</taxon>
    </lineage>
</organism>
<accession>A0A1Y2D347</accession>
<proteinExistence type="predicted"/>
<name>A0A1Y2D347_9FUNG</name>